<feature type="compositionally biased region" description="Basic and acidic residues" evidence="1">
    <location>
        <begin position="40"/>
        <end position="49"/>
    </location>
</feature>
<evidence type="ECO:0000256" key="1">
    <source>
        <dbReference type="SAM" id="MobiDB-lite"/>
    </source>
</evidence>
<dbReference type="RefSeq" id="WP_394833157.1">
    <property type="nucleotide sequence ID" value="NZ_CP089983.1"/>
</dbReference>
<organism evidence="2 3">
    <name type="scientific">Pendulispora rubella</name>
    <dbReference type="NCBI Taxonomy" id="2741070"/>
    <lineage>
        <taxon>Bacteria</taxon>
        <taxon>Pseudomonadati</taxon>
        <taxon>Myxococcota</taxon>
        <taxon>Myxococcia</taxon>
        <taxon>Myxococcales</taxon>
        <taxon>Sorangiineae</taxon>
        <taxon>Pendulisporaceae</taxon>
        <taxon>Pendulispora</taxon>
    </lineage>
</organism>
<evidence type="ECO:0000313" key="2">
    <source>
        <dbReference type="EMBL" id="WXB03527.1"/>
    </source>
</evidence>
<gene>
    <name evidence="2" type="ORF">LVJ94_42315</name>
</gene>
<accession>A0ABZ2KYE7</accession>
<dbReference type="PROSITE" id="PS51257">
    <property type="entry name" value="PROKAR_LIPOPROTEIN"/>
    <property type="match status" value="1"/>
</dbReference>
<dbReference type="Proteomes" id="UP001374803">
    <property type="component" value="Chromosome"/>
</dbReference>
<feature type="region of interest" description="Disordered" evidence="1">
    <location>
        <begin position="36"/>
        <end position="128"/>
    </location>
</feature>
<keyword evidence="3" id="KW-1185">Reference proteome</keyword>
<feature type="compositionally biased region" description="Low complexity" evidence="1">
    <location>
        <begin position="99"/>
        <end position="110"/>
    </location>
</feature>
<name>A0ABZ2KYE7_9BACT</name>
<protein>
    <recommendedName>
        <fullName evidence="4">Lipoprotein</fullName>
    </recommendedName>
</protein>
<evidence type="ECO:0000313" key="3">
    <source>
        <dbReference type="Proteomes" id="UP001374803"/>
    </source>
</evidence>
<sequence length="128" mass="12887">MMKRSNIDNQRSFWGSVLVAGLALASSLLVIGCAADADSDDGKGEEHAPAVDNASNVNTSPYPIPAAPAQLVDTQTRPYPIPPAPKAVPAGGGGPYPIPAAQAITPQTAASGDTENGTGVPIPAFTKP</sequence>
<proteinExistence type="predicted"/>
<reference evidence="2" key="1">
    <citation type="submission" date="2021-12" db="EMBL/GenBank/DDBJ databases">
        <title>Discovery of the Pendulisporaceae a myxobacterial family with distinct sporulation behavior and unique specialized metabolism.</title>
        <authorList>
            <person name="Garcia R."/>
            <person name="Popoff A."/>
            <person name="Bader C.D."/>
            <person name="Loehr J."/>
            <person name="Walesch S."/>
            <person name="Walt C."/>
            <person name="Boldt J."/>
            <person name="Bunk B."/>
            <person name="Haeckl F.J.F.P.J."/>
            <person name="Gunesch A.P."/>
            <person name="Birkelbach J."/>
            <person name="Nuebel U."/>
            <person name="Pietschmann T."/>
            <person name="Bach T."/>
            <person name="Mueller R."/>
        </authorList>
    </citation>
    <scope>NUCLEOTIDE SEQUENCE</scope>
    <source>
        <strain evidence="2">MSr11367</strain>
    </source>
</reference>
<evidence type="ECO:0008006" key="4">
    <source>
        <dbReference type="Google" id="ProtNLM"/>
    </source>
</evidence>
<dbReference type="EMBL" id="CP089983">
    <property type="protein sequence ID" value="WXB03527.1"/>
    <property type="molecule type" value="Genomic_DNA"/>
</dbReference>